<evidence type="ECO:0000313" key="1">
    <source>
        <dbReference type="EMBL" id="TGY97300.1"/>
    </source>
</evidence>
<evidence type="ECO:0000313" key="2">
    <source>
        <dbReference type="Proteomes" id="UP000304953"/>
    </source>
</evidence>
<dbReference type="Proteomes" id="UP000304953">
    <property type="component" value="Unassembled WGS sequence"/>
</dbReference>
<accession>A0AC61RZ18</accession>
<reference evidence="1" key="1">
    <citation type="submission" date="2019-04" db="EMBL/GenBank/DDBJ databases">
        <title>Microbes associate with the intestines of laboratory mice.</title>
        <authorList>
            <person name="Navarre W."/>
            <person name="Wong E."/>
            <person name="Huang K."/>
            <person name="Tropini C."/>
            <person name="Ng K."/>
            <person name="Yu B."/>
        </authorList>
    </citation>
    <scope>NUCLEOTIDE SEQUENCE</scope>
    <source>
        <strain evidence="1">NM01_1-7b</strain>
    </source>
</reference>
<keyword evidence="2" id="KW-1185">Reference proteome</keyword>
<sequence length="66" mass="7564">MGIIQMLCLKCEGKSQVSDFRYLRMPSRQVISEASMMEYLRRFYGPAGRINRNENNMLNAASDAIS</sequence>
<gene>
    <name evidence="1" type="ORF">E5329_05160</name>
</gene>
<proteinExistence type="predicted"/>
<dbReference type="EMBL" id="SRYA01000008">
    <property type="protein sequence ID" value="TGY97300.1"/>
    <property type="molecule type" value="Genomic_DNA"/>
</dbReference>
<protein>
    <submittedName>
        <fullName evidence="1">Uncharacterized protein</fullName>
    </submittedName>
</protein>
<name>A0AC61RZ18_9FIRM</name>
<comment type="caution">
    <text evidence="1">The sequence shown here is derived from an EMBL/GenBank/DDBJ whole genome shotgun (WGS) entry which is preliminary data.</text>
</comment>
<organism evidence="1 2">
    <name type="scientific">Petralouisia muris</name>
    <dbReference type="NCBI Taxonomy" id="3032872"/>
    <lineage>
        <taxon>Bacteria</taxon>
        <taxon>Bacillati</taxon>
        <taxon>Bacillota</taxon>
        <taxon>Clostridia</taxon>
        <taxon>Lachnospirales</taxon>
        <taxon>Lachnospiraceae</taxon>
        <taxon>Petralouisia</taxon>
    </lineage>
</organism>